<dbReference type="Proteomes" id="UP000295438">
    <property type="component" value="Unassembled WGS sequence"/>
</dbReference>
<dbReference type="Pfam" id="PF21957">
    <property type="entry name" value="Zn_ribbon_16"/>
    <property type="match status" value="1"/>
</dbReference>
<organism evidence="3 4">
    <name type="scientific">Algoriphagus formosus</name>
    <dbReference type="NCBI Taxonomy" id="2007308"/>
    <lineage>
        <taxon>Bacteria</taxon>
        <taxon>Pseudomonadati</taxon>
        <taxon>Bacteroidota</taxon>
        <taxon>Cytophagia</taxon>
        <taxon>Cytophagales</taxon>
        <taxon>Cyclobacteriaceae</taxon>
        <taxon>Algoriphagus</taxon>
    </lineage>
</organism>
<dbReference type="EMBL" id="SMUW01000023">
    <property type="protein sequence ID" value="TDK49899.1"/>
    <property type="molecule type" value="Genomic_DNA"/>
</dbReference>
<protein>
    <submittedName>
        <fullName evidence="3">Uncharacterized protein</fullName>
    </submittedName>
</protein>
<dbReference type="AlphaFoldDB" id="A0A4R5VCH6"/>
<evidence type="ECO:0000313" key="3">
    <source>
        <dbReference type="EMBL" id="TDK49899.1"/>
    </source>
</evidence>
<accession>A0A4R5VCH6</accession>
<dbReference type="InterPro" id="IPR047731">
    <property type="entry name" value="Zinc_ribbon_put"/>
</dbReference>
<keyword evidence="4" id="KW-1185">Reference proteome</keyword>
<proteinExistence type="predicted"/>
<evidence type="ECO:0000259" key="1">
    <source>
        <dbReference type="Pfam" id="PF19898"/>
    </source>
</evidence>
<feature type="domain" description="Zinc beta-ribbon finger putative" evidence="2">
    <location>
        <begin position="5"/>
        <end position="63"/>
    </location>
</feature>
<dbReference type="InterPro" id="IPR045951">
    <property type="entry name" value="DUF6371"/>
</dbReference>
<gene>
    <name evidence="3" type="ORF">E1898_01930</name>
</gene>
<evidence type="ECO:0000259" key="2">
    <source>
        <dbReference type="Pfam" id="PF21957"/>
    </source>
</evidence>
<evidence type="ECO:0000313" key="4">
    <source>
        <dbReference type="Proteomes" id="UP000295438"/>
    </source>
</evidence>
<comment type="caution">
    <text evidence="3">The sequence shown here is derived from an EMBL/GenBank/DDBJ whole genome shotgun (WGS) entry which is preliminary data.</text>
</comment>
<reference evidence="3 4" key="1">
    <citation type="submission" date="2019-03" db="EMBL/GenBank/DDBJ databases">
        <title>Algoriphagus aquimaris sp. nov., isolated form marine sediment in Pohang, Korea.</title>
        <authorList>
            <person name="Kim J."/>
            <person name="Yoon S.-H."/>
            <person name="Lee S.-S."/>
        </authorList>
    </citation>
    <scope>NUCLEOTIDE SEQUENCE [LARGE SCALE GENOMIC DNA]</scope>
    <source>
        <strain evidence="3 4">F21</strain>
    </source>
</reference>
<name>A0A4R5VCH6_9BACT</name>
<dbReference type="NCBIfam" id="NF040506">
    <property type="entry name" value="PG0870_Nterm"/>
    <property type="match status" value="1"/>
</dbReference>
<dbReference type="RefSeq" id="WP_133389618.1">
    <property type="nucleotide sequence ID" value="NZ_SMUW01000023.1"/>
</dbReference>
<feature type="domain" description="DUF6371" evidence="1">
    <location>
        <begin position="111"/>
        <end position="261"/>
    </location>
</feature>
<sequence length="394" mass="45704">MKNSKYILEPYNGNSSRFDCPACNKKKSFVRYIDIEKNQYLPFQFGKCNREIKCGYWLDPYKEKVWKDEKVNDFQVSWSPPKNLSTLKKHKDPDYISFDILLKSLGGQYQNNFLAFLKNRYGAENCKELIKKYFIGSSKHWNKIGATVFWQVDFFGNVRSGKIMAYNPETGKRIKKPFNHITWVHKLLGLDEFNLSQCYFGEHLLSIYRKKPVAIVESEKTAVISSLYFPQFVWIASGSLSNISVDKSEVLVGRNVVMFPDASIEGRAFEIWNKKCEELAEIVQSIEVSRILESHCSIEEKQQGLDLADFLIKFELKDFLANESNYKTSEFQTLNEYSKGLKLEGKNIINSFGYPATWDTLSSFQGIDSRTKDFILLAQKNPALLELQKRMLLE</sequence>
<dbReference type="Pfam" id="PF19898">
    <property type="entry name" value="DUF6371"/>
    <property type="match status" value="1"/>
</dbReference>